<dbReference type="InterPro" id="IPR052904">
    <property type="entry name" value="Acyl-CoA_dehydrogenase-like"/>
</dbReference>
<evidence type="ECO:0000313" key="2">
    <source>
        <dbReference type="Proteomes" id="UP000732380"/>
    </source>
</evidence>
<dbReference type="GO" id="GO:0003995">
    <property type="term" value="F:acyl-CoA dehydrogenase activity"/>
    <property type="evidence" value="ECO:0007669"/>
    <property type="project" value="TreeGrafter"/>
</dbReference>
<accession>A0A9P7Q5H7</accession>
<organism evidence="1 2">
    <name type="scientific">Claviceps humidiphila</name>
    <dbReference type="NCBI Taxonomy" id="1294629"/>
    <lineage>
        <taxon>Eukaryota</taxon>
        <taxon>Fungi</taxon>
        <taxon>Dikarya</taxon>
        <taxon>Ascomycota</taxon>
        <taxon>Pezizomycotina</taxon>
        <taxon>Sordariomycetes</taxon>
        <taxon>Hypocreomycetidae</taxon>
        <taxon>Hypocreales</taxon>
        <taxon>Clavicipitaceae</taxon>
        <taxon>Claviceps</taxon>
    </lineage>
</organism>
<reference evidence="1 2" key="1">
    <citation type="journal article" date="2020" name="bioRxiv">
        <title>Whole genome comparisons of ergot fungi reveals the divergence and evolution of species within the genus Claviceps are the result of varying mechanisms driving genome evolution and host range expansion.</title>
        <authorList>
            <person name="Wyka S.A."/>
            <person name="Mondo S.J."/>
            <person name="Liu M."/>
            <person name="Dettman J."/>
            <person name="Nalam V."/>
            <person name="Broders K.D."/>
        </authorList>
    </citation>
    <scope>NUCLEOTIDE SEQUENCE [LARGE SCALE GENOMIC DNA]</scope>
    <source>
        <strain evidence="1 2">LM576</strain>
    </source>
</reference>
<comment type="caution">
    <text evidence="1">The sequence shown here is derived from an EMBL/GenBank/DDBJ whole genome shotgun (WGS) entry which is preliminary data.</text>
</comment>
<dbReference type="PANTHER" id="PTHR42707">
    <property type="entry name" value="ACYL-COA DEHYDROGENASE"/>
    <property type="match status" value="1"/>
</dbReference>
<dbReference type="PANTHER" id="PTHR42707:SF2">
    <property type="entry name" value="ACD11 DEHYDROGENASE"/>
    <property type="match status" value="1"/>
</dbReference>
<keyword evidence="2" id="KW-1185">Reference proteome</keyword>
<protein>
    <submittedName>
        <fullName evidence="1">Uncharacterized protein</fullName>
    </submittedName>
</protein>
<dbReference type="EMBL" id="SRQM01000047">
    <property type="protein sequence ID" value="KAG6120931.1"/>
    <property type="molecule type" value="Genomic_DNA"/>
</dbReference>
<evidence type="ECO:0000313" key="1">
    <source>
        <dbReference type="EMBL" id="KAG6120931.1"/>
    </source>
</evidence>
<proteinExistence type="predicted"/>
<dbReference type="AlphaFoldDB" id="A0A9P7Q5H7"/>
<dbReference type="Proteomes" id="UP000732380">
    <property type="component" value="Unassembled WGS sequence"/>
</dbReference>
<gene>
    <name evidence="1" type="ORF">E4U13_005688</name>
</gene>
<name>A0A9P7Q5H7_9HYPO</name>
<sequence length="230" mass="25417">MKLLGSPLHVRTLAKLSAEYHRLMLVTFYASYILGVSEHGPISPHASHVLEILTPPEKLIEPLLRIMAQLAKAYVCKASVTDVLCTDLIRVLKHLRGGRDCVAVLEQVMRQVSRSRGKVDRPRGWDPERIWTSWRTRLEGASAGDLMGKAREIVWALGDLLAGLLLYVDAGSDGSTVAREMLVRFLEERGEIERRGRGSSADELGMDLGIVFGVEEGGTGEWLVVTCLDV</sequence>